<dbReference type="CDD" id="cd08952">
    <property type="entry name" value="KR_1_SDR_x"/>
    <property type="match status" value="1"/>
</dbReference>
<dbReference type="SUPFAM" id="SSF55048">
    <property type="entry name" value="Probable ACP-binding domain of malonyl-CoA ACP transacylase"/>
    <property type="match status" value="3"/>
</dbReference>
<evidence type="ECO:0000256" key="8">
    <source>
        <dbReference type="PROSITE-ProRule" id="PRU01363"/>
    </source>
</evidence>
<evidence type="ECO:0000256" key="5">
    <source>
        <dbReference type="ARBA" id="ARBA00023194"/>
    </source>
</evidence>
<dbReference type="InterPro" id="IPR016036">
    <property type="entry name" value="Malonyl_transacylase_ACP-bd"/>
</dbReference>
<dbReference type="Pfam" id="PF16197">
    <property type="entry name" value="KAsynt_C_assoc"/>
    <property type="match status" value="2"/>
</dbReference>
<dbReference type="SMART" id="SM00823">
    <property type="entry name" value="PKS_PP"/>
    <property type="match status" value="3"/>
</dbReference>
<dbReference type="InterPro" id="IPR016039">
    <property type="entry name" value="Thiolase-like"/>
</dbReference>
<feature type="domain" description="Ketosynthase family 3 (KS3)" evidence="11">
    <location>
        <begin position="11"/>
        <end position="437"/>
    </location>
</feature>
<dbReference type="InterPro" id="IPR032821">
    <property type="entry name" value="PKS_assoc"/>
</dbReference>
<evidence type="ECO:0000259" key="11">
    <source>
        <dbReference type="PROSITE" id="PS52004"/>
    </source>
</evidence>
<evidence type="ECO:0000259" key="10">
    <source>
        <dbReference type="PROSITE" id="PS50075"/>
    </source>
</evidence>
<dbReference type="SMART" id="SM00822">
    <property type="entry name" value="PKS_KR"/>
    <property type="match status" value="2"/>
</dbReference>
<dbReference type="CDD" id="cd05195">
    <property type="entry name" value="enoyl_red"/>
    <property type="match status" value="1"/>
</dbReference>
<evidence type="ECO:0000256" key="7">
    <source>
        <dbReference type="ARBA" id="ARBA00023315"/>
    </source>
</evidence>
<feature type="region of interest" description="C-terminal hotdog fold" evidence="8">
    <location>
        <begin position="3936"/>
        <end position="4079"/>
    </location>
</feature>
<feature type="compositionally biased region" description="Low complexity" evidence="9">
    <location>
        <begin position="1044"/>
        <end position="1054"/>
    </location>
</feature>
<dbReference type="InterPro" id="IPR014031">
    <property type="entry name" value="Ketoacyl_synth_C"/>
</dbReference>
<dbReference type="Pfam" id="PF14765">
    <property type="entry name" value="PS-DH"/>
    <property type="match status" value="1"/>
</dbReference>
<dbReference type="InterPro" id="IPR036291">
    <property type="entry name" value="NAD(P)-bd_dom_sf"/>
</dbReference>
<dbReference type="InterPro" id="IPR013154">
    <property type="entry name" value="ADH-like_N"/>
</dbReference>
<dbReference type="SMART" id="SM00826">
    <property type="entry name" value="PKS_DH"/>
    <property type="match status" value="1"/>
</dbReference>
<dbReference type="SUPFAM" id="SSF47336">
    <property type="entry name" value="ACP-like"/>
    <property type="match status" value="3"/>
</dbReference>
<evidence type="ECO:0000313" key="14">
    <source>
        <dbReference type="Proteomes" id="UP001550739"/>
    </source>
</evidence>
<feature type="region of interest" description="Disordered" evidence="9">
    <location>
        <begin position="1712"/>
        <end position="1737"/>
    </location>
</feature>
<dbReference type="SUPFAM" id="SSF50129">
    <property type="entry name" value="GroES-like"/>
    <property type="match status" value="1"/>
</dbReference>
<dbReference type="SMART" id="SM00827">
    <property type="entry name" value="PKS_AT"/>
    <property type="match status" value="3"/>
</dbReference>
<dbReference type="SUPFAM" id="SSF52151">
    <property type="entry name" value="FabD/lysophospholipase-like"/>
    <property type="match status" value="4"/>
</dbReference>
<dbReference type="InterPro" id="IPR018201">
    <property type="entry name" value="Ketoacyl_synth_AS"/>
</dbReference>
<accession>A0ABV2ZSZ2</accession>
<evidence type="ECO:0000256" key="4">
    <source>
        <dbReference type="ARBA" id="ARBA00022679"/>
    </source>
</evidence>
<dbReference type="CDD" id="cd00833">
    <property type="entry name" value="PKS"/>
    <property type="match status" value="3"/>
</dbReference>
<feature type="region of interest" description="Disordered" evidence="9">
    <location>
        <begin position="4860"/>
        <end position="4879"/>
    </location>
</feature>
<feature type="domain" description="Ketosynthase family 3 (KS3)" evidence="11">
    <location>
        <begin position="2884"/>
        <end position="3310"/>
    </location>
</feature>
<dbReference type="InterPro" id="IPR020807">
    <property type="entry name" value="PKS_DH"/>
</dbReference>
<feature type="region of interest" description="Disordered" evidence="9">
    <location>
        <begin position="3887"/>
        <end position="3943"/>
    </location>
</feature>
<feature type="region of interest" description="Disordered" evidence="9">
    <location>
        <begin position="3308"/>
        <end position="3349"/>
    </location>
</feature>
<evidence type="ECO:0000256" key="9">
    <source>
        <dbReference type="SAM" id="MobiDB-lite"/>
    </source>
</evidence>
<dbReference type="InterPro" id="IPR055123">
    <property type="entry name" value="SpnB-like_Rossmann"/>
</dbReference>
<dbReference type="RefSeq" id="WP_361707376.1">
    <property type="nucleotide sequence ID" value="NZ_JBEZVE010000022.1"/>
</dbReference>
<dbReference type="Proteomes" id="UP001550739">
    <property type="component" value="Unassembled WGS sequence"/>
</dbReference>
<feature type="active site" description="Proton acceptor; for dehydratase activity" evidence="8">
    <location>
        <position position="3828"/>
    </location>
</feature>
<feature type="compositionally biased region" description="Basic and acidic residues" evidence="9">
    <location>
        <begin position="4982"/>
        <end position="4991"/>
    </location>
</feature>
<dbReference type="PROSITE" id="PS00098">
    <property type="entry name" value="THIOLASE_1"/>
    <property type="match status" value="1"/>
</dbReference>
<dbReference type="InterPro" id="IPR001227">
    <property type="entry name" value="Ac_transferase_dom_sf"/>
</dbReference>
<feature type="region of interest" description="Disordered" evidence="9">
    <location>
        <begin position="1044"/>
        <end position="1078"/>
    </location>
</feature>
<dbReference type="Pfam" id="PF00550">
    <property type="entry name" value="PP-binding"/>
    <property type="match status" value="3"/>
</dbReference>
<dbReference type="InterPro" id="IPR011032">
    <property type="entry name" value="GroES-like_sf"/>
</dbReference>
<dbReference type="Gene3D" id="1.10.1200.10">
    <property type="entry name" value="ACP-like"/>
    <property type="match status" value="3"/>
</dbReference>
<dbReference type="Gene3D" id="3.40.366.10">
    <property type="entry name" value="Malonyl-Coenzyme A Acyl Carrier Protein, domain 2"/>
    <property type="match status" value="4"/>
</dbReference>
<feature type="compositionally biased region" description="Pro residues" evidence="9">
    <location>
        <begin position="3928"/>
        <end position="3939"/>
    </location>
</feature>
<feature type="region of interest" description="Disordered" evidence="9">
    <location>
        <begin position="4970"/>
        <end position="5001"/>
    </location>
</feature>
<dbReference type="Pfam" id="PF21089">
    <property type="entry name" value="PKS_DH_N"/>
    <property type="match status" value="1"/>
</dbReference>
<dbReference type="InterPro" id="IPR042104">
    <property type="entry name" value="PKS_dehydratase_sf"/>
</dbReference>
<dbReference type="SMART" id="SM00829">
    <property type="entry name" value="PKS_ER"/>
    <property type="match status" value="1"/>
</dbReference>
<keyword evidence="6" id="KW-0511">Multifunctional enzyme</keyword>
<feature type="region of interest" description="Disordered" evidence="9">
    <location>
        <begin position="921"/>
        <end position="947"/>
    </location>
</feature>
<dbReference type="InterPro" id="IPR057326">
    <property type="entry name" value="KR_dom"/>
</dbReference>
<dbReference type="Gene3D" id="3.10.129.110">
    <property type="entry name" value="Polyketide synthase dehydratase"/>
    <property type="match status" value="1"/>
</dbReference>
<dbReference type="SMART" id="SM01294">
    <property type="entry name" value="PKS_PP_betabranch"/>
    <property type="match status" value="2"/>
</dbReference>
<dbReference type="InterPro" id="IPR020806">
    <property type="entry name" value="PKS_PP-bd"/>
</dbReference>
<feature type="domain" description="Carrier" evidence="10">
    <location>
        <begin position="2782"/>
        <end position="2860"/>
    </location>
</feature>
<dbReference type="Pfam" id="PF08659">
    <property type="entry name" value="KR"/>
    <property type="match status" value="2"/>
</dbReference>
<dbReference type="InterPro" id="IPR009081">
    <property type="entry name" value="PP-bd_ACP"/>
</dbReference>
<feature type="domain" description="Ketosynthase family 3 (KS3)" evidence="11">
    <location>
        <begin position="1079"/>
        <end position="1497"/>
    </location>
</feature>
<dbReference type="Pfam" id="PF13602">
    <property type="entry name" value="ADH_zinc_N_2"/>
    <property type="match status" value="1"/>
</dbReference>
<dbReference type="Pfam" id="PF00698">
    <property type="entry name" value="Acyl_transf_1"/>
    <property type="match status" value="3"/>
</dbReference>
<dbReference type="Gene3D" id="3.40.50.11460">
    <property type="match status" value="2"/>
</dbReference>
<feature type="domain" description="Carrier" evidence="10">
    <location>
        <begin position="969"/>
        <end position="1044"/>
    </location>
</feature>
<dbReference type="InterPro" id="IPR049551">
    <property type="entry name" value="PKS_DH_C"/>
</dbReference>
<dbReference type="Gene3D" id="3.40.50.720">
    <property type="entry name" value="NAD(P)-binding Rossmann-like Domain"/>
    <property type="match status" value="2"/>
</dbReference>
<feature type="active site" description="Proton donor; for dehydratase activity" evidence="8">
    <location>
        <position position="3997"/>
    </location>
</feature>
<gene>
    <name evidence="13" type="ORF">AB0E89_34935</name>
</gene>
<evidence type="ECO:0000256" key="2">
    <source>
        <dbReference type="ARBA" id="ARBA00022450"/>
    </source>
</evidence>
<feature type="compositionally biased region" description="Low complexity" evidence="9">
    <location>
        <begin position="926"/>
        <end position="935"/>
    </location>
</feature>
<comment type="caution">
    <text evidence="13">The sequence shown here is derived from an EMBL/GenBank/DDBJ whole genome shotgun (WGS) entry which is preliminary data.</text>
</comment>
<reference evidence="13 14" key="1">
    <citation type="submission" date="2024-06" db="EMBL/GenBank/DDBJ databases">
        <title>The Natural Products Discovery Center: Release of the First 8490 Sequenced Strains for Exploring Actinobacteria Biosynthetic Diversity.</title>
        <authorList>
            <person name="Kalkreuter E."/>
            <person name="Kautsar S.A."/>
            <person name="Yang D."/>
            <person name="Bader C.D."/>
            <person name="Teijaro C.N."/>
            <person name="Fluegel L."/>
            <person name="Davis C.M."/>
            <person name="Simpson J.R."/>
            <person name="Lauterbach L."/>
            <person name="Steele A.D."/>
            <person name="Gui C."/>
            <person name="Meng S."/>
            <person name="Li G."/>
            <person name="Viehrig K."/>
            <person name="Ye F."/>
            <person name="Su P."/>
            <person name="Kiefer A.F."/>
            <person name="Nichols A."/>
            <person name="Cepeda A.J."/>
            <person name="Yan W."/>
            <person name="Fan B."/>
            <person name="Jiang Y."/>
            <person name="Adhikari A."/>
            <person name="Zheng C.-J."/>
            <person name="Schuster L."/>
            <person name="Cowan T.M."/>
            <person name="Smanski M.J."/>
            <person name="Chevrette M.G."/>
            <person name="De Carvalho L.P.S."/>
            <person name="Shen B."/>
        </authorList>
    </citation>
    <scope>NUCLEOTIDE SEQUENCE [LARGE SCALE GENOMIC DNA]</scope>
    <source>
        <strain evidence="13 14">NPDC033843</strain>
    </source>
</reference>
<evidence type="ECO:0000256" key="1">
    <source>
        <dbReference type="ARBA" id="ARBA00004792"/>
    </source>
</evidence>
<dbReference type="Pfam" id="PF22953">
    <property type="entry name" value="SpnB_Rossmann"/>
    <property type="match status" value="1"/>
</dbReference>
<evidence type="ECO:0000256" key="6">
    <source>
        <dbReference type="ARBA" id="ARBA00023268"/>
    </source>
</evidence>
<feature type="domain" description="Carrier" evidence="10">
    <location>
        <begin position="4893"/>
        <end position="4968"/>
    </location>
</feature>
<dbReference type="Pfam" id="PF00109">
    <property type="entry name" value="ketoacyl-synt"/>
    <property type="match status" value="3"/>
</dbReference>
<dbReference type="Gene3D" id="3.40.47.10">
    <property type="match status" value="3"/>
</dbReference>
<dbReference type="Gene3D" id="3.90.180.10">
    <property type="entry name" value="Medium-chain alcohol dehydrogenases, catalytic domain"/>
    <property type="match status" value="1"/>
</dbReference>
<dbReference type="PANTHER" id="PTHR43775:SF51">
    <property type="entry name" value="INACTIVE PHENOLPHTHIOCEROL SYNTHESIS POLYKETIDE SYNTHASE TYPE I PKS1-RELATED"/>
    <property type="match status" value="1"/>
</dbReference>
<dbReference type="InterPro" id="IPR006162">
    <property type="entry name" value="Ppantetheine_attach_site"/>
</dbReference>
<dbReference type="PANTHER" id="PTHR43775">
    <property type="entry name" value="FATTY ACID SYNTHASE"/>
    <property type="match status" value="1"/>
</dbReference>
<dbReference type="InterPro" id="IPR014043">
    <property type="entry name" value="Acyl_transferase_dom"/>
</dbReference>
<evidence type="ECO:0000256" key="3">
    <source>
        <dbReference type="ARBA" id="ARBA00022553"/>
    </source>
</evidence>
<dbReference type="InterPro" id="IPR020615">
    <property type="entry name" value="Thiolase_acyl_enz_int_AS"/>
</dbReference>
<dbReference type="SUPFAM" id="SSF51735">
    <property type="entry name" value="NAD(P)-binding Rossmann-fold domains"/>
    <property type="match status" value="5"/>
</dbReference>
<protein>
    <submittedName>
        <fullName evidence="13">SDR family NAD(P)-dependent oxidoreductase</fullName>
    </submittedName>
</protein>
<feature type="compositionally biased region" description="Basic and acidic residues" evidence="9">
    <location>
        <begin position="1773"/>
        <end position="1785"/>
    </location>
</feature>
<keyword evidence="5" id="KW-0045">Antibiotic biosynthesis</keyword>
<feature type="region of interest" description="Disordered" evidence="9">
    <location>
        <begin position="1767"/>
        <end position="1788"/>
    </location>
</feature>
<dbReference type="InterPro" id="IPR036736">
    <property type="entry name" value="ACP-like_sf"/>
</dbReference>
<dbReference type="PROSITE" id="PS52019">
    <property type="entry name" value="PKS_MFAS_DH"/>
    <property type="match status" value="1"/>
</dbReference>
<keyword evidence="4" id="KW-0808">Transferase</keyword>
<dbReference type="InterPro" id="IPR050091">
    <property type="entry name" value="PKS_NRPS_Biosynth_Enz"/>
</dbReference>
<feature type="region of interest" description="N-terminal hotdog fold" evidence="8">
    <location>
        <begin position="3796"/>
        <end position="3922"/>
    </location>
</feature>
<feature type="compositionally biased region" description="Acidic residues" evidence="9">
    <location>
        <begin position="4992"/>
        <end position="5001"/>
    </location>
</feature>
<dbReference type="PROSITE" id="PS51257">
    <property type="entry name" value="PROKAR_LIPOPROTEIN"/>
    <property type="match status" value="1"/>
</dbReference>
<dbReference type="EMBL" id="JBEZVE010000022">
    <property type="protein sequence ID" value="MEU3785678.1"/>
    <property type="molecule type" value="Genomic_DNA"/>
</dbReference>
<dbReference type="InterPro" id="IPR014030">
    <property type="entry name" value="Ketoacyl_synth_N"/>
</dbReference>
<dbReference type="Pfam" id="PF08240">
    <property type="entry name" value="ADH_N"/>
    <property type="match status" value="1"/>
</dbReference>
<dbReference type="SUPFAM" id="SSF53901">
    <property type="entry name" value="Thiolase-like"/>
    <property type="match status" value="3"/>
</dbReference>
<dbReference type="Pfam" id="PF02801">
    <property type="entry name" value="Ketoacyl-synt_C"/>
    <property type="match status" value="3"/>
</dbReference>
<comment type="pathway">
    <text evidence="1">Antibiotic biosynthesis.</text>
</comment>
<keyword evidence="7" id="KW-0012">Acyltransferase</keyword>
<dbReference type="SMART" id="SM00825">
    <property type="entry name" value="PKS_KS"/>
    <property type="match status" value="3"/>
</dbReference>
<keyword evidence="3" id="KW-0597">Phosphoprotein</keyword>
<dbReference type="InterPro" id="IPR049900">
    <property type="entry name" value="PKS_mFAS_DH"/>
</dbReference>
<dbReference type="CDD" id="cd08956">
    <property type="entry name" value="KR_3_FAS_SDR_x"/>
    <property type="match status" value="1"/>
</dbReference>
<proteinExistence type="predicted"/>
<dbReference type="InterPro" id="IPR020841">
    <property type="entry name" value="PKS_Beta-ketoAc_synthase_dom"/>
</dbReference>
<organism evidence="13 14">
    <name type="scientific">Streptomyces sp. 900129855</name>
    <dbReference type="NCBI Taxonomy" id="3155129"/>
    <lineage>
        <taxon>Bacteria</taxon>
        <taxon>Bacillati</taxon>
        <taxon>Actinomycetota</taxon>
        <taxon>Actinomycetes</taxon>
        <taxon>Kitasatosporales</taxon>
        <taxon>Streptomycetaceae</taxon>
        <taxon>Streptomyces</taxon>
    </lineage>
</organism>
<feature type="domain" description="PKS/mFAS DH" evidence="12">
    <location>
        <begin position="3796"/>
        <end position="4079"/>
    </location>
</feature>
<dbReference type="InterPro" id="IPR016035">
    <property type="entry name" value="Acyl_Trfase/lysoPLipase"/>
</dbReference>
<dbReference type="PROSITE" id="PS00012">
    <property type="entry name" value="PHOSPHOPANTETHEINE"/>
    <property type="match status" value="1"/>
</dbReference>
<dbReference type="PROSITE" id="PS50075">
    <property type="entry name" value="CARRIER"/>
    <property type="match status" value="3"/>
</dbReference>
<dbReference type="InterPro" id="IPR020843">
    <property type="entry name" value="ER"/>
</dbReference>
<name>A0ABV2ZSZ2_9ACTN</name>
<evidence type="ECO:0000313" key="13">
    <source>
        <dbReference type="EMBL" id="MEU3785678.1"/>
    </source>
</evidence>
<dbReference type="InterPro" id="IPR049552">
    <property type="entry name" value="PKS_DH_N"/>
</dbReference>
<dbReference type="PROSITE" id="PS52004">
    <property type="entry name" value="KS3_2"/>
    <property type="match status" value="3"/>
</dbReference>
<feature type="compositionally biased region" description="Pro residues" evidence="9">
    <location>
        <begin position="936"/>
        <end position="947"/>
    </location>
</feature>
<keyword evidence="2" id="KW-0596">Phosphopantetheine</keyword>
<dbReference type="Gene3D" id="3.30.70.3290">
    <property type="match status" value="5"/>
</dbReference>
<evidence type="ECO:0000259" key="12">
    <source>
        <dbReference type="PROSITE" id="PS52019"/>
    </source>
</evidence>
<dbReference type="PROSITE" id="PS00606">
    <property type="entry name" value="KS3_1"/>
    <property type="match status" value="3"/>
</dbReference>
<sequence length="5020" mass="523598">MAERPLTSPYATPIAVVGIGCRFPGGARDLDSFGAALSSATAVFGDVPATRWDRGFAAPGPSGPGTASHVGGFLEDIDRFDASYFGVSPREASAMDPQQRLLLEVAWEAMSDSGRPAPAWHGTRTGAFFGMFAHDYATLHTKTLGIKGIGPHYASGTEFSFAAGRLAYTFDLHGPMASLTAACSSSLFAVHLASQSLRSGESDIALAGGVSLMITPELSVFMSRIGAISPTGRCRPFAADADGILRGDGCGVLVLKRLPDALADRDRIYAVLRASVANHDGRSLGITAPNGVAQAELLRSALGNAEIGPSDLDYVEAHGTGTPLGDQVELMALDEVYGRQRDPDGPPLYVGSNKAVYGHTDGAAGVAGLLKGLWVINAREVPAQPDPGRLTSAVAWDRGRLAVPLDTVSLAGRDRPVRVGVSSSGLSGTNVHVIAEGVEPAAVEPADTRPAGPYVLLASAAHRPGLADQISAMGERVSADADGLGDLLASAATRRTHERHRFAAVAAGPQELAAALEEMEEAPDGAYFGAVDPEGAPEPVFVYSGQGAQWPGMAVDLYEASPVVRETLDECDALIRRDVPWSLMDELRRGEDARLDRTDIAQPALLAVQTALTGWLAECGIRPETVVGHSVGEIAAAHAAGALTRADAVRLAVRRGQILQETAGRGAMLAVRADRDTVLAMLADTGLPVVIAAVNGPETVVLSGPGDAVDSAAAAIEGRGLRCKRLPGGYAFHSPVVAECGPRLREELASLTVDTPSVRLISTVLPDDPDVRFDAGYWERNLTDPVLLWPAVDRLLAEGDRAFVEIGPHFTLARPLADAVRRRGRRGPVTGTMRRGESGLLGLHRTVARLHVAGIDVDWTKITGTPGRYRTLPVPSWGGDKYWLPGVEPGEQGSDPAAVPAQIHLSLRDGDGRVIGDMVARPTDDAAPGARGAEAPPAPLAAPVHAPAPVPAPALGAVPAPARKPRADGGPLRRVEEHVAAVLGLSGDQPPARRRGLFDQGLDSLTAVELRDRLAAEFGLELPPTIVFEKPTIEALAAFLAEAAPETAPQAAPETDGRNRATSPVARSGGPADEDGSADDAVAVIGMACRLPGASSPEEFWALLTEGRHAIRDMPAGRRSDPIWAEAGSGVPLRGGFLDEVEGFDAEFFRVSPREAKSLDPQHRLLLEVAWEALEDAGQPAPTLEGRAAGVYFGLNTADYQQLLTRDMADVNHFYGTGTTFAAAVGRLSYFLGLSGPSIAVDTACSSSLTAIHLACQGLREGDCEIAVVGGANVIVAPTVSVSMAGAGALAPDGRCKTFDDAADGYGRGEGAAALILKPLGAARRDGDRVYAVIRGSAVNQDGASGGLTVPSASAQVAVIRRAVEAAGWAPRDVDYVEAHGTGTPLGDPIEVRALAEALGQGRAPDEALLIGAAKARIGHLEAAAGVTGLLKVVLALHHGELPPHPLNRPSTQIDWDRLPVSVVTERRQWPRRDRPRRAGVSSFGFSGSNAHVVVEQLSEVAEPAAAPPRGAPYVLMVTAAAEPALKQAAERLAARLRETPADVDDIVFTAAYRRTWLSHRLAVTGHDAAGLAAALEEAARGNDTPAARTGQVAEGAERRVGFRYAAQPPSAALRDRLAGVPEYAAALRSCAERLTALTGESVDPFAAAPADLPAAHLLCHHVAATRLWATVGLVPEAVVGEGAGRLGAAWAAGRLALDDALRLAAGRPAGAELRPGRIPDVPADGESPAMSPDELVRPARHDASADRPEGLADAISAAGVDTLLDILPPEDLPDRPAGRPRAETGADDPLDRIAAAAADLFVTGAVPAPAEAARRPVSLPGYPWQRQRHWYREAADVRGDRPVIPWVMSAASTTGLRARAAAVRDFTARSQDLSPLGVGSSLAALPHSAAHRAVLLAGDARSFGDALSALTQGRTAANLIRGTAAAEPKTALVFPGQGAQWQGMAAELMAAEPAFAERMRACGQALAEYTDWSLGAVIAGEPGAASLDRVDVVQPTLFAVMVSLAELWRSYGVVPAAVVGHSQGEIAAACVVGALSLSDAARVVALRSAELSRLSGRGGMASVALGAEAVTGMLRRFADRLSIAAINGPSSVVVAGDVAALEELAAVCERDGVRFRRVDVDYASHSPHVEQIRERLGHVLAGIRPRQGNAPFYSSATGGLLDTAELGPEYWYYSLRRRVRFEESVRALLADGHTLFIESSPHPVLTPAIEETVEQTGSDARALGTLRKNDGGTGRFLASLAEAYTQGADVDWQPVFAGRDAEPAAIPDVAAHELDAWRYRVDWRPAADPAEPPLSGTWLVLAPGTGPGQDRAADVCRVLAARGADPRQLTLDPARDGRDHLADLLRGASAADAAGVLSLLAMDERPHQEFPDVPAGSAATLALVQALGDVGADIPMWLVTAGAVRVDGGDLPSPAQAQVWGLGRVAGLEVPQRWGGLIDLPGSPGDDALQQLCAVLGGGLGAEDQVAVRDSGVHVRRLVRDPVADRPVTRTWEPGGSVLITGGTGRLGRRLARWLAASGAEHIILVGRRGQDAPGAAEFETELVRSGTSVTMAACDVADRAAMGDLLRAARSAGRPVRTVFHAAVVPEPGPLSGTTLAQLAGTLRAKVTGAHVLDELLSEEAVDAFVLFSSVAGVWGAAENGVFAAADAHVDALAVQRRAKGRAGTAIAWSFWNAFGDDADDAAVRDMFTSQSERQGLPLLDPGQALRALRHVLDRDETSVAVADVEWERFAPLYTAARSRPLLDELSDVQGVAGGTPGQGDQEAGESALAQLLARTPESEREWAVLDLVRTEAAAVLGYGRAGDLDPDRPFTEMGSDSVTAVEFRTRLNTATGLRLPASLAFDYPTATAVAGCLLELASGEPAAPAVESAPAVPSGNPSAVDEPIAIVGMSCRLPGGVTSPEEFWRLLSEGRDGVSAFPADRGWDLAGLFDPDPDHLGTSYVRESGFLDRVGEFDAEFFGISPREALTMDPRQRLLLETSWELFENAGVDPLGLKGSPTGVFVGAGPTDYATGAPLAPRSAEGYAVTGSTPAVISGRVSYFFGLEGPAVTIDTACSSALVALHMACQALRAGECSMAVAGGVSVISSPKVFVEFSRQRALSADGRCKAFAEAADGTGFAEGVGLLLVEPLSQARRRGHEVLAVIRGSAVNQDGASNGLTAPNGPSQQRVIRQAVANAGLSLRDVDVVEAHGTGTMLGDPIEAQALLATYGQERPEGRPVLLGSVKSNIGHTQAAAGAVGVMKMVLAMRHGTVPATLHVDEPSRKVDWSAGEVELAVKALPWPDAEHPRRAGVSAFGVSGTNVHLIVEEPPTGPQEPQEPQEQPEQPEQEGDAGPDAANSPLPWPVSAASPASLRQQAGRLHRLLADEPDVRPRDIGWSLAATRSALPHRAVVLGAGRDDYPRPLTRLADDEPDPALVCGTARRKPRVVFVFPGQGSQWAGMAAELLDTSAEFAGYVRECEQALAPYTAWSLTDVLRRSDGAPGLERVDVVQPALFAVMVSLARLWQHHGVHPAAVVGHSQGEIAAAYVAGALSLEDAAKVVAVRAAALARLTGSAGMASLHADEEQAATLLAPWQGRVSIATVNSPSQVVVAGDTDALDELSAECERRGIRIRRIEVSYASHSPQVEPMRDGLLAELDAIAPRRARIPFYSAVTAEPIDTTGLDAEYWYRNLREPVLFARTTKKLLDNGFTLFVEASPHPVLAAAVLDTATSADVAAEPVTVGSLRRDEGGMARFTTSLAQAWVNGADLDWAKLIPGGRRVPLPTYAFDQRRFWMDDESAAADPATLGVTAPDHPLLGAAVELADSGGLVLTGRLSARTLPWLADHSVDGVCLLPGTGFAELALRAGAEAGCPCVEELTLEAPLLLHGDDPVSLQLIVGPPDDSGHRPLAVYSRPDGENSQGGDWTRHASAALAAAGRTPSATPAEWPPPGAEPVPMDPDSFYAAGAEAGYTYGPSFQGLARAWRSGDEIYAEISPPARVREEAGRYGIHPALLDAALHAMVLAPSAGQGDGPDRTVRLPFSLSGVSLFAPGSRALRVRIAPAGPDAVALTAADETGDPVLVIERLVTRPVPVEQLSVAASPANRSLFHLGWVPLAPQDRRVDGDWAVLGEDAFGLADALTASGTPVHTYPDVATLLSALADGAPTPRTAVLPCTTTAGAGLPGSALDLTDRALHDVQAWLADDRTLDTRLIVVTRRALAVGDPGDVHDLAAAPVWGLLRSAQAENPGRIVLADLDENDGTAALALAGDEPQIAIRRGALLIPRLAAAALPPGRLTPPLGGRWRLEPDPAGVLDAMSVVACPATGESLAAGQVRVRVRAAGISFHDLLVALGLPPDDGLFIGGEGAGVIQATGPGVTGLKPGDRVMGLMPQAFGTEAVTDHRWLVPIPQDWSFEQAASVPSAFLTAHFALHEAAGLRAGQRVLVHAAAGGVGTAAVRLARHLGAEVFATAAPAKHDALRRMGLDDAHISSSRDSAFADRVLAATGGAGVDVVVNSLAGELIDASLRLLPKGGHFIELGKTDRRDPEEVAAACPGVVYRPVDLVPDTSPESIRTMLTEVVGLLRDGAVEPLPVRTWDVRDAPEAFRHMAQAKHIGKLVLTIPPVPDPEGTVLITGGTGTLGALVAKHLAGPWGMRHILLASRQGATAPGAGELRAELAGLGADVRIAACDIADREALAGLLDQIAADHPLTAVVHTAGVLDDTVFTSLTGERLAPVLRPKVDAAVHLDQLTADLDLGMFALYSSAAGLLGNPGQANYGAANVFLDTLAAVRRSRGQAATSIAWGLWAPDSALTGQMNAVDRDRLSRGGAQAMSAAEGLALFDQGVRSGEPLVVAAHIDRAALRAQDSQGTLPPVMRALAPRRGRPEHTAGDSGTSEGLADRLAGMSPAERRQALVSLVRKQAAAVLGHGSASSLDVDRGFLEMGFDSLTAVELRNRLATATGLRLPATVIFDCPTPLDLARGIEERFSPVSDVPSAADGGDDGHRQRVDEETSAVDDMDVDELIRAVHGGEGHEQNSGE</sequence>
<keyword evidence="14" id="KW-1185">Reference proteome</keyword>
<dbReference type="InterPro" id="IPR013968">
    <property type="entry name" value="PKS_KR"/>
</dbReference>
<feature type="compositionally biased region" description="Low complexity" evidence="9">
    <location>
        <begin position="3316"/>
        <end position="3325"/>
    </location>
</feature>